<dbReference type="AlphaFoldDB" id="A0A846WRV0"/>
<dbReference type="EMBL" id="JAAXPC010000018">
    <property type="protein sequence ID" value="NKY04408.1"/>
    <property type="molecule type" value="Genomic_DNA"/>
</dbReference>
<dbReference type="PANTHER" id="PTHR33371">
    <property type="entry name" value="INTERMEMBRANE PHOSPHOLIPID TRANSPORT SYSTEM BINDING PROTEIN MLAD-RELATED"/>
    <property type="match status" value="1"/>
</dbReference>
<dbReference type="Gene3D" id="1.10.287.950">
    <property type="entry name" value="Methyl-accepting chemotaxis protein"/>
    <property type="match status" value="1"/>
</dbReference>
<dbReference type="PANTHER" id="PTHR33371:SF18">
    <property type="entry name" value="MCE-FAMILY PROTEIN MCE3C"/>
    <property type="match status" value="1"/>
</dbReference>
<protein>
    <submittedName>
        <fullName evidence="3">MCE family protein</fullName>
    </submittedName>
</protein>
<dbReference type="NCBIfam" id="TIGR00996">
    <property type="entry name" value="Mtu_fam_mce"/>
    <property type="match status" value="1"/>
</dbReference>
<keyword evidence="1" id="KW-1133">Transmembrane helix</keyword>
<dbReference type="PRINTS" id="PR01782">
    <property type="entry name" value="MCEVIRFACTOR"/>
</dbReference>
<name>A0A846WRV0_9ACTN</name>
<gene>
    <name evidence="3" type="ORF">HGA05_22835</name>
</gene>
<organism evidence="3 4">
    <name type="scientific">Gordonia polyisoprenivorans</name>
    <dbReference type="NCBI Taxonomy" id="84595"/>
    <lineage>
        <taxon>Bacteria</taxon>
        <taxon>Bacillati</taxon>
        <taxon>Actinomycetota</taxon>
        <taxon>Actinomycetes</taxon>
        <taxon>Mycobacteriales</taxon>
        <taxon>Gordoniaceae</taxon>
        <taxon>Gordonia</taxon>
    </lineage>
</organism>
<sequence>MIDIHKSMTERNPITLGIVGTLLVVAVLVLAFNFRSIPVINSHDKIVGEFGDASGLMTDDPVMIAGVQVGTVKKIELSGDRVRVTMDVETDKQNLGTDTTAAIKVKTALGQRFVDLTPSGAGSLSDGAVIPLTRTTSGYDITNSLQELTQRVAHTDKPTLSAALDQLTDIQNALPDDLRSSLEGVTRLSTTIASRDQQLRSLLTNSAETTQILADRNNQISAMMGQGAALFSALNQRATTIHQVIVQAQQISDALSGLSQDVRTTMKPTLDQLNSVLDLLNRNYQNIDQSISGLKTFTYQLGEAVGTGPFFNVLLQNIVPATLPGQTPLSPGAPR</sequence>
<dbReference type="Pfam" id="PF02470">
    <property type="entry name" value="MlaD"/>
    <property type="match status" value="1"/>
</dbReference>
<evidence type="ECO:0000259" key="2">
    <source>
        <dbReference type="Pfam" id="PF02470"/>
    </source>
</evidence>
<keyword evidence="1" id="KW-0472">Membrane</keyword>
<evidence type="ECO:0000313" key="4">
    <source>
        <dbReference type="Proteomes" id="UP000563898"/>
    </source>
</evidence>
<feature type="transmembrane region" description="Helical" evidence="1">
    <location>
        <begin position="12"/>
        <end position="34"/>
    </location>
</feature>
<dbReference type="Proteomes" id="UP000563898">
    <property type="component" value="Unassembled WGS sequence"/>
</dbReference>
<feature type="domain" description="Mce/MlaD" evidence="2">
    <location>
        <begin position="45"/>
        <end position="118"/>
    </location>
</feature>
<keyword evidence="1" id="KW-0812">Transmembrane</keyword>
<evidence type="ECO:0000256" key="1">
    <source>
        <dbReference type="SAM" id="Phobius"/>
    </source>
</evidence>
<dbReference type="GO" id="GO:0005576">
    <property type="term" value="C:extracellular region"/>
    <property type="evidence" value="ECO:0007669"/>
    <property type="project" value="TreeGrafter"/>
</dbReference>
<reference evidence="3 4" key="1">
    <citation type="submission" date="2020-04" db="EMBL/GenBank/DDBJ databases">
        <title>MicrobeNet Type strains.</title>
        <authorList>
            <person name="Nicholson A.C."/>
        </authorList>
    </citation>
    <scope>NUCLEOTIDE SEQUENCE [LARGE SCALE GENOMIC DNA]</scope>
    <source>
        <strain evidence="3 4">ATCC BAA-14</strain>
    </source>
</reference>
<dbReference type="InterPro" id="IPR005693">
    <property type="entry name" value="Mce"/>
</dbReference>
<comment type="caution">
    <text evidence="3">The sequence shown here is derived from an EMBL/GenBank/DDBJ whole genome shotgun (WGS) entry which is preliminary data.</text>
</comment>
<dbReference type="InterPro" id="IPR003399">
    <property type="entry name" value="Mce/MlaD"/>
</dbReference>
<dbReference type="InterPro" id="IPR052336">
    <property type="entry name" value="MlaD_Phospholipid_Transporter"/>
</dbReference>
<proteinExistence type="predicted"/>
<accession>A0A846WRV0</accession>
<evidence type="ECO:0000313" key="3">
    <source>
        <dbReference type="EMBL" id="NKY04408.1"/>
    </source>
</evidence>
<dbReference type="RefSeq" id="WP_006372147.1">
    <property type="nucleotide sequence ID" value="NZ_JAAXPC010000018.1"/>
</dbReference>